<evidence type="ECO:0000259" key="8">
    <source>
        <dbReference type="Pfam" id="PF01494"/>
    </source>
</evidence>
<dbReference type="PANTHER" id="PTHR46028:SF2">
    <property type="entry name" value="KYNURENINE 3-MONOOXYGENASE"/>
    <property type="match status" value="1"/>
</dbReference>
<evidence type="ECO:0000256" key="2">
    <source>
        <dbReference type="ARBA" id="ARBA00022630"/>
    </source>
</evidence>
<dbReference type="GO" id="GO:0004502">
    <property type="term" value="F:kynurenine 3-monooxygenase activity"/>
    <property type="evidence" value="ECO:0007669"/>
    <property type="project" value="TreeGrafter"/>
</dbReference>
<dbReference type="GO" id="GO:0070189">
    <property type="term" value="P:kynurenine metabolic process"/>
    <property type="evidence" value="ECO:0007669"/>
    <property type="project" value="TreeGrafter"/>
</dbReference>
<dbReference type="GO" id="GO:0005741">
    <property type="term" value="C:mitochondrial outer membrane"/>
    <property type="evidence" value="ECO:0007669"/>
    <property type="project" value="TreeGrafter"/>
</dbReference>
<name>A0A5N4A7P6_PHOPY</name>
<evidence type="ECO:0000256" key="6">
    <source>
        <dbReference type="ARBA" id="ARBA00023033"/>
    </source>
</evidence>
<dbReference type="PANTHER" id="PTHR46028">
    <property type="entry name" value="KYNURENINE 3-MONOOXYGENASE"/>
    <property type="match status" value="1"/>
</dbReference>
<evidence type="ECO:0000256" key="7">
    <source>
        <dbReference type="SAM" id="Phobius"/>
    </source>
</evidence>
<dbReference type="InterPro" id="IPR036188">
    <property type="entry name" value="FAD/NAD-bd_sf"/>
</dbReference>
<dbReference type="SUPFAM" id="SSF51905">
    <property type="entry name" value="FAD/NAD(P)-binding domain"/>
    <property type="match status" value="1"/>
</dbReference>
<keyword evidence="6" id="KW-0503">Monooxygenase</keyword>
<feature type="transmembrane region" description="Helical" evidence="7">
    <location>
        <begin position="120"/>
        <end position="142"/>
    </location>
</feature>
<keyword evidence="5" id="KW-0560">Oxidoreductase</keyword>
<evidence type="ECO:0000256" key="3">
    <source>
        <dbReference type="ARBA" id="ARBA00022827"/>
    </source>
</evidence>
<evidence type="ECO:0000256" key="4">
    <source>
        <dbReference type="ARBA" id="ARBA00022857"/>
    </source>
</evidence>
<evidence type="ECO:0000256" key="5">
    <source>
        <dbReference type="ARBA" id="ARBA00023002"/>
    </source>
</evidence>
<keyword evidence="2" id="KW-0285">Flavoprotein</keyword>
<proteinExistence type="predicted"/>
<feature type="domain" description="FAD-binding" evidence="8">
    <location>
        <begin position="2"/>
        <end position="52"/>
    </location>
</feature>
<evidence type="ECO:0000313" key="10">
    <source>
        <dbReference type="Proteomes" id="UP000327044"/>
    </source>
</evidence>
<accession>A0A5N4A7P6</accession>
<gene>
    <name evidence="9" type="ORF">PPYR_12971</name>
</gene>
<keyword evidence="7" id="KW-0472">Membrane</keyword>
<keyword evidence="10" id="KW-1185">Reference proteome</keyword>
<dbReference type="InParanoid" id="A0A5N4A7P6"/>
<keyword evidence="7" id="KW-1133">Transmembrane helix</keyword>
<keyword evidence="3" id="KW-0274">FAD</keyword>
<dbReference type="InterPro" id="IPR002938">
    <property type="entry name" value="FAD-bd"/>
</dbReference>
<comment type="caution">
    <text evidence="9">The sequence shown here is derived from an EMBL/GenBank/DDBJ whole genome shotgun (WGS) entry which is preliminary data.</text>
</comment>
<keyword evidence="7" id="KW-0812">Transmembrane</keyword>
<sequence>MIGDAAHVMVPFFGQGLNAGFEDVTILNEILNSCEDDIPKALETFTERRRNDCHAISDLSLYNYVELRDLTTRPSFHLRKFIDDSLFRLFPSYWLPLYQSVSFTNLSYEKCARNRRRQDTVILATALTILVVAGELFARFVMFLC</sequence>
<evidence type="ECO:0000256" key="1">
    <source>
        <dbReference type="ARBA" id="ARBA00001974"/>
    </source>
</evidence>
<dbReference type="GO" id="GO:0071949">
    <property type="term" value="F:FAD binding"/>
    <property type="evidence" value="ECO:0007669"/>
    <property type="project" value="InterPro"/>
</dbReference>
<reference evidence="9 10" key="1">
    <citation type="journal article" date="2018" name="Elife">
        <title>Firefly genomes illuminate parallel origins of bioluminescence in beetles.</title>
        <authorList>
            <person name="Fallon T.R."/>
            <person name="Lower S.E."/>
            <person name="Chang C.H."/>
            <person name="Bessho-Uehara M."/>
            <person name="Martin G.J."/>
            <person name="Bewick A.J."/>
            <person name="Behringer M."/>
            <person name="Debat H.J."/>
            <person name="Wong I."/>
            <person name="Day J.C."/>
            <person name="Suvorov A."/>
            <person name="Silva C.J."/>
            <person name="Stanger-Hall K.F."/>
            <person name="Hall D.W."/>
            <person name="Schmitz R.J."/>
            <person name="Nelson D.R."/>
            <person name="Lewis S.M."/>
            <person name="Shigenobu S."/>
            <person name="Bybee S.M."/>
            <person name="Larracuente A.M."/>
            <person name="Oba Y."/>
            <person name="Weng J.K."/>
        </authorList>
    </citation>
    <scope>NUCLEOTIDE SEQUENCE [LARGE SCALE GENOMIC DNA]</scope>
    <source>
        <strain evidence="9">1611_PpyrPB1</strain>
        <tissue evidence="9">Whole body</tissue>
    </source>
</reference>
<dbReference type="Proteomes" id="UP000327044">
    <property type="component" value="Unassembled WGS sequence"/>
</dbReference>
<protein>
    <recommendedName>
        <fullName evidence="8">FAD-binding domain-containing protein</fullName>
    </recommendedName>
</protein>
<dbReference type="Pfam" id="PF01494">
    <property type="entry name" value="FAD_binding_3"/>
    <property type="match status" value="1"/>
</dbReference>
<comment type="cofactor">
    <cofactor evidence="1">
        <name>FAD</name>
        <dbReference type="ChEBI" id="CHEBI:57692"/>
    </cofactor>
</comment>
<dbReference type="AlphaFoldDB" id="A0A5N4A7P6"/>
<keyword evidence="4" id="KW-0521">NADP</keyword>
<dbReference type="OrthoDB" id="10053569at2759"/>
<dbReference type="Gene3D" id="3.50.50.60">
    <property type="entry name" value="FAD/NAD(P)-binding domain"/>
    <property type="match status" value="1"/>
</dbReference>
<organism evidence="9 10">
    <name type="scientific">Photinus pyralis</name>
    <name type="common">Common eastern firefly</name>
    <name type="synonym">Lampyris pyralis</name>
    <dbReference type="NCBI Taxonomy" id="7054"/>
    <lineage>
        <taxon>Eukaryota</taxon>
        <taxon>Metazoa</taxon>
        <taxon>Ecdysozoa</taxon>
        <taxon>Arthropoda</taxon>
        <taxon>Hexapoda</taxon>
        <taxon>Insecta</taxon>
        <taxon>Pterygota</taxon>
        <taxon>Neoptera</taxon>
        <taxon>Endopterygota</taxon>
        <taxon>Coleoptera</taxon>
        <taxon>Polyphaga</taxon>
        <taxon>Elateriformia</taxon>
        <taxon>Elateroidea</taxon>
        <taxon>Lampyridae</taxon>
        <taxon>Lampyrinae</taxon>
        <taxon>Photinus</taxon>
    </lineage>
</organism>
<dbReference type="EMBL" id="VVIM01000009">
    <property type="protein sequence ID" value="KAB0793351.1"/>
    <property type="molecule type" value="Genomic_DNA"/>
</dbReference>
<evidence type="ECO:0000313" key="9">
    <source>
        <dbReference type="EMBL" id="KAB0793351.1"/>
    </source>
</evidence>